<evidence type="ECO:0000313" key="3">
    <source>
        <dbReference type="Proteomes" id="UP001602119"/>
    </source>
</evidence>
<gene>
    <name evidence="2" type="ORF">ACFY05_23070</name>
</gene>
<dbReference type="Proteomes" id="UP001602119">
    <property type="component" value="Unassembled WGS sequence"/>
</dbReference>
<sequence length="64" mass="6754">MGLLFSLTSRNKIGAWIYGLITAAIGVLLYTQVVAPMMARYPAYVDNPPVCTAPPDRAAGVPGC</sequence>
<keyword evidence="1" id="KW-0472">Membrane</keyword>
<evidence type="ECO:0000313" key="2">
    <source>
        <dbReference type="EMBL" id="MFF4775740.1"/>
    </source>
</evidence>
<evidence type="ECO:0000256" key="1">
    <source>
        <dbReference type="SAM" id="Phobius"/>
    </source>
</evidence>
<protein>
    <submittedName>
        <fullName evidence="2">Uncharacterized protein</fullName>
    </submittedName>
</protein>
<accession>A0ABW6V9A3</accession>
<dbReference type="RefSeq" id="WP_387343960.1">
    <property type="nucleotide sequence ID" value="NZ_JBIAXI010000014.1"/>
</dbReference>
<organism evidence="2 3">
    <name type="scientific">Microtetraspora fusca</name>
    <dbReference type="NCBI Taxonomy" id="1997"/>
    <lineage>
        <taxon>Bacteria</taxon>
        <taxon>Bacillati</taxon>
        <taxon>Actinomycetota</taxon>
        <taxon>Actinomycetes</taxon>
        <taxon>Streptosporangiales</taxon>
        <taxon>Streptosporangiaceae</taxon>
        <taxon>Microtetraspora</taxon>
    </lineage>
</organism>
<feature type="transmembrane region" description="Helical" evidence="1">
    <location>
        <begin position="13"/>
        <end position="31"/>
    </location>
</feature>
<proteinExistence type="predicted"/>
<dbReference type="EMBL" id="JBIAXI010000014">
    <property type="protein sequence ID" value="MFF4775740.1"/>
    <property type="molecule type" value="Genomic_DNA"/>
</dbReference>
<keyword evidence="1" id="KW-0812">Transmembrane</keyword>
<comment type="caution">
    <text evidence="2">The sequence shown here is derived from an EMBL/GenBank/DDBJ whole genome shotgun (WGS) entry which is preliminary data.</text>
</comment>
<keyword evidence="1" id="KW-1133">Transmembrane helix</keyword>
<keyword evidence="3" id="KW-1185">Reference proteome</keyword>
<name>A0ABW6V9A3_MICFU</name>
<reference evidence="2 3" key="1">
    <citation type="submission" date="2024-10" db="EMBL/GenBank/DDBJ databases">
        <title>The Natural Products Discovery Center: Release of the First 8490 Sequenced Strains for Exploring Actinobacteria Biosynthetic Diversity.</title>
        <authorList>
            <person name="Kalkreuter E."/>
            <person name="Kautsar S.A."/>
            <person name="Yang D."/>
            <person name="Bader C.D."/>
            <person name="Teijaro C.N."/>
            <person name="Fluegel L."/>
            <person name="Davis C.M."/>
            <person name="Simpson J.R."/>
            <person name="Lauterbach L."/>
            <person name="Steele A.D."/>
            <person name="Gui C."/>
            <person name="Meng S."/>
            <person name="Li G."/>
            <person name="Viehrig K."/>
            <person name="Ye F."/>
            <person name="Su P."/>
            <person name="Kiefer A.F."/>
            <person name="Nichols A."/>
            <person name="Cepeda A.J."/>
            <person name="Yan W."/>
            <person name="Fan B."/>
            <person name="Jiang Y."/>
            <person name="Adhikari A."/>
            <person name="Zheng C.-J."/>
            <person name="Schuster L."/>
            <person name="Cowan T.M."/>
            <person name="Smanski M.J."/>
            <person name="Chevrette M.G."/>
            <person name="De Carvalho L.P.S."/>
            <person name="Shen B."/>
        </authorList>
    </citation>
    <scope>NUCLEOTIDE SEQUENCE [LARGE SCALE GENOMIC DNA]</scope>
    <source>
        <strain evidence="2 3">NPDC001281</strain>
    </source>
</reference>